<name>A0A4S2KUR0_9HYME</name>
<proteinExistence type="predicted"/>
<organism evidence="2 3">
    <name type="scientific">Temnothorax longispinosus</name>
    <dbReference type="NCBI Taxonomy" id="300112"/>
    <lineage>
        <taxon>Eukaryota</taxon>
        <taxon>Metazoa</taxon>
        <taxon>Ecdysozoa</taxon>
        <taxon>Arthropoda</taxon>
        <taxon>Hexapoda</taxon>
        <taxon>Insecta</taxon>
        <taxon>Pterygota</taxon>
        <taxon>Neoptera</taxon>
        <taxon>Endopterygota</taxon>
        <taxon>Hymenoptera</taxon>
        <taxon>Apocrita</taxon>
        <taxon>Aculeata</taxon>
        <taxon>Formicoidea</taxon>
        <taxon>Formicidae</taxon>
        <taxon>Myrmicinae</taxon>
        <taxon>Temnothorax</taxon>
    </lineage>
</organism>
<reference evidence="2 3" key="1">
    <citation type="journal article" date="2019" name="Philos. Trans. R. Soc. Lond., B, Biol. Sci.">
        <title>Ant behaviour and brain gene expression of defending hosts depend on the ecological success of the intruding social parasite.</title>
        <authorList>
            <person name="Kaur R."/>
            <person name="Stoldt M."/>
            <person name="Jongepier E."/>
            <person name="Feldmeyer B."/>
            <person name="Menzel F."/>
            <person name="Bornberg-Bauer E."/>
            <person name="Foitzik S."/>
        </authorList>
    </citation>
    <scope>NUCLEOTIDE SEQUENCE [LARGE SCALE GENOMIC DNA]</scope>
    <source>
        <tissue evidence="2">Whole body</tissue>
    </source>
</reference>
<feature type="region of interest" description="Disordered" evidence="1">
    <location>
        <begin position="43"/>
        <end position="72"/>
    </location>
</feature>
<keyword evidence="3" id="KW-1185">Reference proteome</keyword>
<sequence>MEDECTTVTQEGNTSAAAATATAARYPSRRLSSLCSHFSLSRSSWSTTQRYDTTETRCRNNAQLQTRNDQRQ</sequence>
<gene>
    <name evidence="2" type="ORF">DBV15_04954</name>
</gene>
<comment type="caution">
    <text evidence="2">The sequence shown here is derived from an EMBL/GenBank/DDBJ whole genome shotgun (WGS) entry which is preliminary data.</text>
</comment>
<evidence type="ECO:0000313" key="3">
    <source>
        <dbReference type="Proteomes" id="UP000310200"/>
    </source>
</evidence>
<evidence type="ECO:0000256" key="1">
    <source>
        <dbReference type="SAM" id="MobiDB-lite"/>
    </source>
</evidence>
<feature type="compositionally biased region" description="Polar residues" evidence="1">
    <location>
        <begin position="59"/>
        <end position="72"/>
    </location>
</feature>
<evidence type="ECO:0000313" key="2">
    <source>
        <dbReference type="EMBL" id="TGZ51777.1"/>
    </source>
</evidence>
<protein>
    <submittedName>
        <fullName evidence="2">Uncharacterized protein</fullName>
    </submittedName>
</protein>
<dbReference type="EMBL" id="QBLH01001461">
    <property type="protein sequence ID" value="TGZ51777.1"/>
    <property type="molecule type" value="Genomic_DNA"/>
</dbReference>
<accession>A0A4S2KUR0</accession>
<dbReference type="Proteomes" id="UP000310200">
    <property type="component" value="Unassembled WGS sequence"/>
</dbReference>
<dbReference type="AlphaFoldDB" id="A0A4S2KUR0"/>